<dbReference type="InterPro" id="IPR037056">
    <property type="entry name" value="RNase_H1_N_sf"/>
</dbReference>
<evidence type="ECO:0000313" key="4">
    <source>
        <dbReference type="Proteomes" id="UP000053820"/>
    </source>
</evidence>
<feature type="compositionally biased region" description="Low complexity" evidence="1">
    <location>
        <begin position="40"/>
        <end position="60"/>
    </location>
</feature>
<protein>
    <recommendedName>
        <fullName evidence="2">Ribonuclease H1 N-terminal domain-containing protein</fullName>
    </recommendedName>
</protein>
<reference evidence="3 4" key="1">
    <citation type="submission" date="2014-04" db="EMBL/GenBank/DDBJ databases">
        <title>Evolutionary Origins and Diversification of the Mycorrhizal Mutualists.</title>
        <authorList>
            <consortium name="DOE Joint Genome Institute"/>
            <consortium name="Mycorrhizal Genomics Consortium"/>
            <person name="Kohler A."/>
            <person name="Kuo A."/>
            <person name="Nagy L.G."/>
            <person name="Floudas D."/>
            <person name="Copeland A."/>
            <person name="Barry K.W."/>
            <person name="Cichocki N."/>
            <person name="Veneault-Fourrey C."/>
            <person name="LaButti K."/>
            <person name="Lindquist E.A."/>
            <person name="Lipzen A."/>
            <person name="Lundell T."/>
            <person name="Morin E."/>
            <person name="Murat C."/>
            <person name="Riley R."/>
            <person name="Ohm R."/>
            <person name="Sun H."/>
            <person name="Tunlid A."/>
            <person name="Henrissat B."/>
            <person name="Grigoriev I.V."/>
            <person name="Hibbett D.S."/>
            <person name="Martin F."/>
        </authorList>
    </citation>
    <scope>NUCLEOTIDE SEQUENCE [LARGE SCALE GENOMIC DNA]</scope>
    <source>
        <strain evidence="3 4">MD-312</strain>
    </source>
</reference>
<name>A0A0C9V6U3_9AGAM</name>
<dbReference type="Pfam" id="PF01693">
    <property type="entry name" value="Cauli_VI"/>
    <property type="match status" value="1"/>
</dbReference>
<dbReference type="EMBL" id="KN839863">
    <property type="protein sequence ID" value="KIJ61344.1"/>
    <property type="molecule type" value="Genomic_DNA"/>
</dbReference>
<dbReference type="Gene3D" id="3.40.970.10">
    <property type="entry name" value="Ribonuclease H1, N-terminal domain"/>
    <property type="match status" value="1"/>
</dbReference>
<dbReference type="AlphaFoldDB" id="A0A0C9V6U3"/>
<evidence type="ECO:0000256" key="1">
    <source>
        <dbReference type="SAM" id="MobiDB-lite"/>
    </source>
</evidence>
<feature type="compositionally biased region" description="Low complexity" evidence="1">
    <location>
        <begin position="1"/>
        <end position="12"/>
    </location>
</feature>
<feature type="domain" description="Ribonuclease H1 N-terminal" evidence="2">
    <location>
        <begin position="167"/>
        <end position="198"/>
    </location>
</feature>
<evidence type="ECO:0000259" key="2">
    <source>
        <dbReference type="Pfam" id="PF01693"/>
    </source>
</evidence>
<feature type="compositionally biased region" description="Polar residues" evidence="1">
    <location>
        <begin position="89"/>
        <end position="98"/>
    </location>
</feature>
<proteinExistence type="predicted"/>
<organism evidence="3 4">
    <name type="scientific">Hydnomerulius pinastri MD-312</name>
    <dbReference type="NCBI Taxonomy" id="994086"/>
    <lineage>
        <taxon>Eukaryota</taxon>
        <taxon>Fungi</taxon>
        <taxon>Dikarya</taxon>
        <taxon>Basidiomycota</taxon>
        <taxon>Agaricomycotina</taxon>
        <taxon>Agaricomycetes</taxon>
        <taxon>Agaricomycetidae</taxon>
        <taxon>Boletales</taxon>
        <taxon>Boletales incertae sedis</taxon>
        <taxon>Leucogyrophana</taxon>
    </lineage>
</organism>
<evidence type="ECO:0000313" key="3">
    <source>
        <dbReference type="EMBL" id="KIJ61344.1"/>
    </source>
</evidence>
<feature type="region of interest" description="Disordered" evidence="1">
    <location>
        <begin position="1"/>
        <end position="110"/>
    </location>
</feature>
<gene>
    <name evidence="3" type="ORF">HYDPIDRAFT_116110</name>
</gene>
<dbReference type="Proteomes" id="UP000053820">
    <property type="component" value="Unassembled WGS sequence"/>
</dbReference>
<dbReference type="OrthoDB" id="2688889at2759"/>
<dbReference type="SUPFAM" id="SSF55658">
    <property type="entry name" value="L9 N-domain-like"/>
    <property type="match status" value="1"/>
</dbReference>
<keyword evidence="4" id="KW-1185">Reference proteome</keyword>
<feature type="compositionally biased region" description="Low complexity" evidence="1">
    <location>
        <begin position="74"/>
        <end position="88"/>
    </location>
</feature>
<sequence length="225" mass="24100">MPSRYYGRRSSAGSGGSQDTDPQLSLISPLETVQLDGRNSAPSARSRSTDSSTTAYSTAPVSPPRYMSNNSISLPPTLTEEAPPAATLHRTNPPTVQTGPEGLSEQRFGSGVIPPGPLSSIILGSPPRPLRSTLLPPPNHPGRLSWSRVYHGVVFNVPAPNSEARAPFYCVTKGTHLGVFETWPETASYVKRVKGAVQCKVATIDDGIRMFEDTIDVGGVELLYR</sequence>
<dbReference type="HOGENOM" id="CLU_1230091_0_0_1"/>
<dbReference type="InterPro" id="IPR011320">
    <property type="entry name" value="RNase_H1_N"/>
</dbReference>
<dbReference type="InterPro" id="IPR009027">
    <property type="entry name" value="Ribosomal_bL9/RNase_H1_N"/>
</dbReference>
<accession>A0A0C9V6U3</accession>